<organism evidence="1 2">
    <name type="scientific">Thermotalea metallivorans</name>
    <dbReference type="NCBI Taxonomy" id="520762"/>
    <lineage>
        <taxon>Bacteria</taxon>
        <taxon>Bacillati</taxon>
        <taxon>Bacillota</taxon>
        <taxon>Clostridia</taxon>
        <taxon>Peptostreptococcales</taxon>
        <taxon>Thermotaleaceae</taxon>
        <taxon>Thermotalea</taxon>
    </lineage>
</organism>
<sequence length="289" mass="34462">MKGEGIKELKKYLSTAMSLKVCILDNNSVEFLTWVRKNVSPEKIFSQYDIILIPQWVWTEVCDSENRKSYINDLKHYSKVQIIDEVDYLTLVDYKEAELYYLFLYCCYNVSRLVSFIKKNILKNRPIEDLDPYEEWLSVFYEEGLDQRKLSNGRIQKKNAGEISIAVLSYILSYYYSGSIDIITIFSSDRDTYEFVSKAKEMLYRDERFKDRSNTSITFKSNDFLIYEWTRLGYINEENIDAFVDSYRQTRRIKFTRKKQDNSIEEQDKLIDNAAFLEMLKDSTIHLIF</sequence>
<protein>
    <submittedName>
        <fullName evidence="1">Uncharacterized protein</fullName>
    </submittedName>
</protein>
<dbReference type="Proteomes" id="UP000070456">
    <property type="component" value="Unassembled WGS sequence"/>
</dbReference>
<accession>A0A140L0F1</accession>
<evidence type="ECO:0000313" key="2">
    <source>
        <dbReference type="Proteomes" id="UP000070456"/>
    </source>
</evidence>
<gene>
    <name evidence="1" type="ORF">AN619_26870</name>
</gene>
<proteinExistence type="predicted"/>
<keyword evidence="2" id="KW-1185">Reference proteome</keyword>
<dbReference type="STRING" id="520762.AN619_26870"/>
<dbReference type="PATRIC" id="fig|520762.4.peg.2963"/>
<reference evidence="1 2" key="1">
    <citation type="submission" date="2015-12" db="EMBL/GenBank/DDBJ databases">
        <title>Draft genome sequence of the thermoanaerobe Thermotalea metallivorans, an isolate from the runoff channel of the Great Artesian Basin, Australia.</title>
        <authorList>
            <person name="Patel B.K."/>
        </authorList>
    </citation>
    <scope>NUCLEOTIDE SEQUENCE [LARGE SCALE GENOMIC DNA]</scope>
    <source>
        <strain evidence="1 2">B2-1</strain>
    </source>
</reference>
<dbReference type="OrthoDB" id="1885865at2"/>
<evidence type="ECO:0000313" key="1">
    <source>
        <dbReference type="EMBL" id="KXG74026.1"/>
    </source>
</evidence>
<dbReference type="AlphaFoldDB" id="A0A140L0F1"/>
<dbReference type="RefSeq" id="WP_068557768.1">
    <property type="nucleotide sequence ID" value="NZ_LOEE01000066.1"/>
</dbReference>
<name>A0A140L0F1_9FIRM</name>
<dbReference type="EMBL" id="LOEE01000066">
    <property type="protein sequence ID" value="KXG74026.1"/>
    <property type="molecule type" value="Genomic_DNA"/>
</dbReference>
<comment type="caution">
    <text evidence="1">The sequence shown here is derived from an EMBL/GenBank/DDBJ whole genome shotgun (WGS) entry which is preliminary data.</text>
</comment>